<keyword evidence="2" id="KW-0040">ANK repeat</keyword>
<evidence type="ECO:0000313" key="3">
    <source>
        <dbReference type="EMBL" id="ALV07084.1"/>
    </source>
</evidence>
<keyword evidence="1" id="KW-0677">Repeat</keyword>
<evidence type="ECO:0000256" key="2">
    <source>
        <dbReference type="ARBA" id="ARBA00023043"/>
    </source>
</evidence>
<dbReference type="Proteomes" id="UP000060699">
    <property type="component" value="Chromosome"/>
</dbReference>
<proteinExistence type="predicted"/>
<dbReference type="SMART" id="SM00248">
    <property type="entry name" value="ANK"/>
    <property type="match status" value="3"/>
</dbReference>
<dbReference type="OrthoDB" id="9812708at2"/>
<dbReference type="PANTHER" id="PTHR24171:SF8">
    <property type="entry name" value="BRCA1-ASSOCIATED RING DOMAIN PROTEIN 1"/>
    <property type="match status" value="1"/>
</dbReference>
<evidence type="ECO:0000256" key="1">
    <source>
        <dbReference type="ARBA" id="ARBA00022737"/>
    </source>
</evidence>
<dbReference type="PROSITE" id="PS50297">
    <property type="entry name" value="ANK_REP_REGION"/>
    <property type="match status" value="3"/>
</dbReference>
<gene>
    <name evidence="3" type="ORF">RD2015_2619</name>
</gene>
<reference evidence="3 4" key="1">
    <citation type="submission" date="2015-12" db="EMBL/GenBank/DDBJ databases">
        <title>Complete genome of Roseateles depolymerans KCTC 42856.</title>
        <authorList>
            <person name="Kim K.M."/>
        </authorList>
    </citation>
    <scope>NUCLEOTIDE SEQUENCE [LARGE SCALE GENOMIC DNA]</scope>
    <source>
        <strain evidence="3 4">KCTC 42856</strain>
    </source>
</reference>
<dbReference type="PANTHER" id="PTHR24171">
    <property type="entry name" value="ANKYRIN REPEAT DOMAIN-CONTAINING PROTEIN 39-RELATED"/>
    <property type="match status" value="1"/>
</dbReference>
<dbReference type="STRING" id="76731.RD2015_2619"/>
<dbReference type="InterPro" id="IPR002110">
    <property type="entry name" value="Ankyrin_rpt"/>
</dbReference>
<name>A0A0U3MHR3_9BURK</name>
<dbReference type="GO" id="GO:0004842">
    <property type="term" value="F:ubiquitin-protein transferase activity"/>
    <property type="evidence" value="ECO:0007669"/>
    <property type="project" value="TreeGrafter"/>
</dbReference>
<sequence length="156" mass="16583">MTTQRYDLKTSPLFLAIELGKNDAALQHLEVQQDQLEIQDLDGNTPLIRVGCLGNLALTQALLQRGADVNAKNDIGYTALHFAAQEGHAAVAQQLLAKGAAVDALDDNGNTPLSNAVYNEKLDVVRLLLDAGADADLQNAHGVSPRELADSMGVDL</sequence>
<dbReference type="Gene3D" id="1.25.40.20">
    <property type="entry name" value="Ankyrin repeat-containing domain"/>
    <property type="match status" value="1"/>
</dbReference>
<dbReference type="EMBL" id="CP013729">
    <property type="protein sequence ID" value="ALV07084.1"/>
    <property type="molecule type" value="Genomic_DNA"/>
</dbReference>
<keyword evidence="4" id="KW-1185">Reference proteome</keyword>
<dbReference type="PROSITE" id="PS50088">
    <property type="entry name" value="ANK_REPEAT"/>
    <property type="match status" value="3"/>
</dbReference>
<dbReference type="InterPro" id="IPR036770">
    <property type="entry name" value="Ankyrin_rpt-contain_sf"/>
</dbReference>
<evidence type="ECO:0000313" key="4">
    <source>
        <dbReference type="Proteomes" id="UP000060699"/>
    </source>
</evidence>
<organism evidence="3 4">
    <name type="scientific">Roseateles depolymerans</name>
    <dbReference type="NCBI Taxonomy" id="76731"/>
    <lineage>
        <taxon>Bacteria</taxon>
        <taxon>Pseudomonadati</taxon>
        <taxon>Pseudomonadota</taxon>
        <taxon>Betaproteobacteria</taxon>
        <taxon>Burkholderiales</taxon>
        <taxon>Sphaerotilaceae</taxon>
        <taxon>Roseateles</taxon>
    </lineage>
</organism>
<dbReference type="RefSeq" id="WP_058935259.1">
    <property type="nucleotide sequence ID" value="NZ_CP013729.1"/>
</dbReference>
<accession>A0A0U3MHR3</accession>
<dbReference type="AlphaFoldDB" id="A0A0U3MHR3"/>
<dbReference type="SUPFAM" id="SSF48403">
    <property type="entry name" value="Ankyrin repeat"/>
    <property type="match status" value="1"/>
</dbReference>
<dbReference type="KEGG" id="rdp:RD2015_2619"/>
<dbReference type="GO" id="GO:0085020">
    <property type="term" value="P:protein K6-linked ubiquitination"/>
    <property type="evidence" value="ECO:0007669"/>
    <property type="project" value="TreeGrafter"/>
</dbReference>
<dbReference type="Pfam" id="PF12796">
    <property type="entry name" value="Ank_2"/>
    <property type="match status" value="1"/>
</dbReference>
<protein>
    <submittedName>
        <fullName evidence="3">Uncharacterized protein</fullName>
    </submittedName>
</protein>
<dbReference type="PRINTS" id="PR01415">
    <property type="entry name" value="ANKYRIN"/>
</dbReference>